<dbReference type="AlphaFoldDB" id="A0AAW1IFP1"/>
<keyword evidence="4" id="KW-1185">Reference proteome</keyword>
<protein>
    <recommendedName>
        <fullName evidence="2">Homologous recombination OB-fold protein OB-fold domain-containing protein</fullName>
    </recommendedName>
</protein>
<feature type="compositionally biased region" description="Polar residues" evidence="1">
    <location>
        <begin position="307"/>
        <end position="319"/>
    </location>
</feature>
<evidence type="ECO:0000313" key="3">
    <source>
        <dbReference type="EMBL" id="KAK9688662.1"/>
    </source>
</evidence>
<name>A0AAW1IFP1_SAPOF</name>
<feature type="compositionally biased region" description="Basic and acidic residues" evidence="1">
    <location>
        <begin position="75"/>
        <end position="84"/>
    </location>
</feature>
<evidence type="ECO:0000256" key="1">
    <source>
        <dbReference type="SAM" id="MobiDB-lite"/>
    </source>
</evidence>
<comment type="caution">
    <text evidence="3">The sequence shown here is derived from an EMBL/GenBank/DDBJ whole genome shotgun (WGS) entry which is preliminary data.</text>
</comment>
<dbReference type="Pfam" id="PF15072">
    <property type="entry name" value="HROB"/>
    <property type="match status" value="1"/>
</dbReference>
<gene>
    <name evidence="3" type="ORF">RND81_09G001900</name>
</gene>
<feature type="region of interest" description="Disordered" evidence="1">
    <location>
        <begin position="403"/>
        <end position="440"/>
    </location>
</feature>
<feature type="region of interest" description="Disordered" evidence="1">
    <location>
        <begin position="59"/>
        <end position="84"/>
    </location>
</feature>
<feature type="domain" description="Homologous recombination OB-fold protein OB-fold" evidence="2">
    <location>
        <begin position="140"/>
        <end position="223"/>
    </location>
</feature>
<dbReference type="PANTHER" id="PTHR14523">
    <property type="entry name" value="UNCHARACTERIZED PROTEIN C17ORF53 HOMOLOG"/>
    <property type="match status" value="1"/>
</dbReference>
<dbReference type="PANTHER" id="PTHR14523:SF1">
    <property type="entry name" value="HOMOLOGOUS RECOMBINATION OB-FOLD PROTEIN"/>
    <property type="match status" value="1"/>
</dbReference>
<feature type="compositionally biased region" description="Basic and acidic residues" evidence="1">
    <location>
        <begin position="416"/>
        <end position="431"/>
    </location>
</feature>
<sequence length="492" mass="54246">MEQPPPQQPPLEDALDLIDASHTSSSSSSFSFLRRCSLSLPSPHDSPHLHRIPGPAGAIQAAMHRKDRHAPPHSRHSDDFSDGNKELVEISTQEYLRRVEEDSGEEFSRDPWIFAIDSLRRCGEFDATALKDVKKCMNAERIDQVVAVVKSCTPNGLGDMIVTLKDPTDTVGASVHRKVLNAGEFGKSITAGSVLILQKVVVFPSSYASCCLNITTRNVVKVYFYRTDFEELGQLSVFERVVISVDCEVQNFADTNLDRAQVFRTMAETPENTTALMSRSRRLSEDDQLSCNVSANTAMQKPKEWETSTQASSLSSGTQIESSAYKISKEPILKDHVDSGHKALGSLSQLRDNSGRVARPGPDVVVAVANFEDGARDGNSHAWQQNGPELERLLRGKNCTTSMTGKRRNLLQNGPELDRSTQNDAQKHGRQMDFSSGPSLVDNVVDRETAKPNDSESTGSGALKKQRLGLISRTSVQEWTDEQLCVLEMDDD</sequence>
<reference evidence="3" key="1">
    <citation type="submission" date="2024-03" db="EMBL/GenBank/DDBJ databases">
        <title>WGS assembly of Saponaria officinalis var. Norfolk2.</title>
        <authorList>
            <person name="Jenkins J."/>
            <person name="Shu S."/>
            <person name="Grimwood J."/>
            <person name="Barry K."/>
            <person name="Goodstein D."/>
            <person name="Schmutz J."/>
            <person name="Leebens-Mack J."/>
            <person name="Osbourn A."/>
        </authorList>
    </citation>
    <scope>NUCLEOTIDE SEQUENCE [LARGE SCALE GENOMIC DNA]</scope>
    <source>
        <strain evidence="3">JIC</strain>
    </source>
</reference>
<feature type="region of interest" description="Disordered" evidence="1">
    <location>
        <begin position="1"/>
        <end position="30"/>
    </location>
</feature>
<evidence type="ECO:0000259" key="2">
    <source>
        <dbReference type="Pfam" id="PF15072"/>
    </source>
</evidence>
<dbReference type="EMBL" id="JBDFQZ010000009">
    <property type="protein sequence ID" value="KAK9688662.1"/>
    <property type="molecule type" value="Genomic_DNA"/>
</dbReference>
<feature type="region of interest" description="Disordered" evidence="1">
    <location>
        <begin position="295"/>
        <end position="319"/>
    </location>
</feature>
<accession>A0AAW1IFP1</accession>
<dbReference type="Proteomes" id="UP001443914">
    <property type="component" value="Unassembled WGS sequence"/>
</dbReference>
<dbReference type="InterPro" id="IPR028045">
    <property type="entry name" value="HROB"/>
</dbReference>
<proteinExistence type="predicted"/>
<dbReference type="GO" id="GO:0000725">
    <property type="term" value="P:recombinational repair"/>
    <property type="evidence" value="ECO:0007669"/>
    <property type="project" value="InterPro"/>
</dbReference>
<evidence type="ECO:0000313" key="4">
    <source>
        <dbReference type="Proteomes" id="UP001443914"/>
    </source>
</evidence>
<organism evidence="3 4">
    <name type="scientific">Saponaria officinalis</name>
    <name type="common">Common soapwort</name>
    <name type="synonym">Lychnis saponaria</name>
    <dbReference type="NCBI Taxonomy" id="3572"/>
    <lineage>
        <taxon>Eukaryota</taxon>
        <taxon>Viridiplantae</taxon>
        <taxon>Streptophyta</taxon>
        <taxon>Embryophyta</taxon>
        <taxon>Tracheophyta</taxon>
        <taxon>Spermatophyta</taxon>
        <taxon>Magnoliopsida</taxon>
        <taxon>eudicotyledons</taxon>
        <taxon>Gunneridae</taxon>
        <taxon>Pentapetalae</taxon>
        <taxon>Caryophyllales</taxon>
        <taxon>Caryophyllaceae</taxon>
        <taxon>Caryophylleae</taxon>
        <taxon>Saponaria</taxon>
    </lineage>
</organism>
<dbReference type="InterPro" id="IPR058570">
    <property type="entry name" value="HROB_OB"/>
</dbReference>
<feature type="compositionally biased region" description="Basic residues" evidence="1">
    <location>
        <begin position="63"/>
        <end position="74"/>
    </location>
</feature>